<dbReference type="Gene3D" id="2.60.120.1440">
    <property type="match status" value="1"/>
</dbReference>
<feature type="signal peptide" evidence="1">
    <location>
        <begin position="1"/>
        <end position="20"/>
    </location>
</feature>
<dbReference type="RefSeq" id="WP_038013871.1">
    <property type="nucleotide sequence ID" value="NZ_FNBW01000002.1"/>
</dbReference>
<proteinExistence type="predicted"/>
<feature type="chain" id="PRO_5034921841" evidence="1">
    <location>
        <begin position="21"/>
        <end position="152"/>
    </location>
</feature>
<dbReference type="OrthoDB" id="6038785at2"/>
<protein>
    <submittedName>
        <fullName evidence="3">FecR family protein</fullName>
    </submittedName>
</protein>
<keyword evidence="4" id="KW-1185">Reference proteome</keyword>
<organism evidence="3 4">
    <name type="scientific">Thalassobaculum litoreum DSM 18839</name>
    <dbReference type="NCBI Taxonomy" id="1123362"/>
    <lineage>
        <taxon>Bacteria</taxon>
        <taxon>Pseudomonadati</taxon>
        <taxon>Pseudomonadota</taxon>
        <taxon>Alphaproteobacteria</taxon>
        <taxon>Rhodospirillales</taxon>
        <taxon>Thalassobaculaceae</taxon>
        <taxon>Thalassobaculum</taxon>
    </lineage>
</organism>
<evidence type="ECO:0000313" key="4">
    <source>
        <dbReference type="Proteomes" id="UP000198615"/>
    </source>
</evidence>
<dbReference type="AlphaFoldDB" id="A0A8G2BFK5"/>
<evidence type="ECO:0000313" key="3">
    <source>
        <dbReference type="EMBL" id="SDF30588.1"/>
    </source>
</evidence>
<feature type="domain" description="FecR protein" evidence="2">
    <location>
        <begin position="58"/>
        <end position="145"/>
    </location>
</feature>
<accession>A0A8G2BFK5</accession>
<evidence type="ECO:0000256" key="1">
    <source>
        <dbReference type="SAM" id="SignalP"/>
    </source>
</evidence>
<dbReference type="Proteomes" id="UP000198615">
    <property type="component" value="Unassembled WGS sequence"/>
</dbReference>
<gene>
    <name evidence="3" type="ORF">SAMN05660686_00974</name>
</gene>
<sequence>MRGLLLGLLLALSVVLPTSAQDFGPAIGTVKVVDGEAAVERAGAVIVAVEGLDVHRADTLRTGAAGAVGVTLNDGTLISLGPNSRFELSSFEFAPQRDAFGFFGQILQGTMVYQSGRIGKIAPENIQIKTPLSVVAVRGTRFAVRVPAPAGN</sequence>
<evidence type="ECO:0000259" key="2">
    <source>
        <dbReference type="Pfam" id="PF04773"/>
    </source>
</evidence>
<dbReference type="EMBL" id="FNBW01000002">
    <property type="protein sequence ID" value="SDF30588.1"/>
    <property type="molecule type" value="Genomic_DNA"/>
</dbReference>
<comment type="caution">
    <text evidence="3">The sequence shown here is derived from an EMBL/GenBank/DDBJ whole genome shotgun (WGS) entry which is preliminary data.</text>
</comment>
<name>A0A8G2BFK5_9PROT</name>
<keyword evidence="1" id="KW-0732">Signal</keyword>
<dbReference type="PANTHER" id="PTHR38731">
    <property type="entry name" value="LIPL45-RELATED LIPOPROTEIN-RELATED"/>
    <property type="match status" value="1"/>
</dbReference>
<reference evidence="3 4" key="1">
    <citation type="submission" date="2016-10" db="EMBL/GenBank/DDBJ databases">
        <authorList>
            <person name="Varghese N."/>
            <person name="Submissions S."/>
        </authorList>
    </citation>
    <scope>NUCLEOTIDE SEQUENCE [LARGE SCALE GENOMIC DNA]</scope>
    <source>
        <strain evidence="3 4">DSM 18839</strain>
    </source>
</reference>
<dbReference type="Pfam" id="PF04773">
    <property type="entry name" value="FecR"/>
    <property type="match status" value="1"/>
</dbReference>
<dbReference type="InterPro" id="IPR006860">
    <property type="entry name" value="FecR"/>
</dbReference>